<dbReference type="EMBL" id="JAUHHV010000003">
    <property type="protein sequence ID" value="KAK1429624.1"/>
    <property type="molecule type" value="Genomic_DNA"/>
</dbReference>
<protein>
    <submittedName>
        <fullName evidence="1">Uncharacterized protein</fullName>
    </submittedName>
</protein>
<dbReference type="Proteomes" id="UP001229421">
    <property type="component" value="Unassembled WGS sequence"/>
</dbReference>
<gene>
    <name evidence="1" type="ORF">QVD17_11838</name>
</gene>
<name>A0AAD8KVW8_TARER</name>
<evidence type="ECO:0000313" key="2">
    <source>
        <dbReference type="Proteomes" id="UP001229421"/>
    </source>
</evidence>
<evidence type="ECO:0000313" key="1">
    <source>
        <dbReference type="EMBL" id="KAK1429624.1"/>
    </source>
</evidence>
<dbReference type="AlphaFoldDB" id="A0AAD8KVW8"/>
<comment type="caution">
    <text evidence="1">The sequence shown here is derived from an EMBL/GenBank/DDBJ whole genome shotgun (WGS) entry which is preliminary data.</text>
</comment>
<organism evidence="1 2">
    <name type="scientific">Tagetes erecta</name>
    <name type="common">African marigold</name>
    <dbReference type="NCBI Taxonomy" id="13708"/>
    <lineage>
        <taxon>Eukaryota</taxon>
        <taxon>Viridiplantae</taxon>
        <taxon>Streptophyta</taxon>
        <taxon>Embryophyta</taxon>
        <taxon>Tracheophyta</taxon>
        <taxon>Spermatophyta</taxon>
        <taxon>Magnoliopsida</taxon>
        <taxon>eudicotyledons</taxon>
        <taxon>Gunneridae</taxon>
        <taxon>Pentapetalae</taxon>
        <taxon>asterids</taxon>
        <taxon>campanulids</taxon>
        <taxon>Asterales</taxon>
        <taxon>Asteraceae</taxon>
        <taxon>Asteroideae</taxon>
        <taxon>Heliantheae alliance</taxon>
        <taxon>Tageteae</taxon>
        <taxon>Tagetes</taxon>
    </lineage>
</organism>
<sequence length="80" mass="8885">MEEGEYVSPGLDVNQNLRAHNSLQQVSSRGKSEIGGIFFMRGLRSCATIEEDGFKNRLKPTSDVANSLTVSPTKHIYHFS</sequence>
<proteinExistence type="predicted"/>
<reference evidence="1" key="1">
    <citation type="journal article" date="2023" name="bioRxiv">
        <title>Improved chromosome-level genome assembly for marigold (Tagetes erecta).</title>
        <authorList>
            <person name="Jiang F."/>
            <person name="Yuan L."/>
            <person name="Wang S."/>
            <person name="Wang H."/>
            <person name="Xu D."/>
            <person name="Wang A."/>
            <person name="Fan W."/>
        </authorList>
    </citation>
    <scope>NUCLEOTIDE SEQUENCE</scope>
    <source>
        <strain evidence="1">WSJ</strain>
        <tissue evidence="1">Leaf</tissue>
    </source>
</reference>
<accession>A0AAD8KVW8</accession>
<keyword evidence="2" id="KW-1185">Reference proteome</keyword>